<evidence type="ECO:0000256" key="1">
    <source>
        <dbReference type="ARBA" id="ARBA00004651"/>
    </source>
</evidence>
<comment type="subcellular location">
    <subcellularLocation>
        <location evidence="1 9">Cell membrane</location>
        <topology evidence="1 9">Multi-pass membrane protein</topology>
    </subcellularLocation>
</comment>
<keyword evidence="7 9" id="KW-1133">Transmembrane helix</keyword>
<feature type="domain" description="ABC transmembrane type-1" evidence="11">
    <location>
        <begin position="9"/>
        <end position="211"/>
    </location>
</feature>
<dbReference type="PROSITE" id="PS50928">
    <property type="entry name" value="ABC_TM1"/>
    <property type="match status" value="1"/>
</dbReference>
<dbReference type="GO" id="GO:0005886">
    <property type="term" value="C:plasma membrane"/>
    <property type="evidence" value="ECO:0007669"/>
    <property type="project" value="UniProtKB-SubCell"/>
</dbReference>
<keyword evidence="4 10" id="KW-1003">Cell membrane</keyword>
<keyword evidence="6 9" id="KW-0812">Transmembrane</keyword>
<evidence type="ECO:0000256" key="2">
    <source>
        <dbReference type="ARBA" id="ARBA00007069"/>
    </source>
</evidence>
<dbReference type="AlphaFoldDB" id="A0A9X2DMG8"/>
<proteinExistence type="inferred from homology"/>
<dbReference type="SUPFAM" id="SSF161098">
    <property type="entry name" value="MetI-like"/>
    <property type="match status" value="1"/>
</dbReference>
<name>A0A9X2DMG8_9BACI</name>
<keyword evidence="13" id="KW-1185">Reference proteome</keyword>
<sequence length="217" mass="24164">MGAGFWSPVIVSLQVVSVASVIAFLLAMLASWFMTRKSFKGKVVVETILMLPLVLPPTVIGFGLLVLLGRQSWIGRAFEWLFSQPLVFSYWAAVTAAVVVAFPLVYQMLQNGFEGVDRELEQAARQMGAKEYQLFWYVTLPLAWRAVVTGFMLGFARGLGEFGATLMFAGNIPGRTQTMSTAIFVAVESGHMMLAYYWVGSIMVFSFFLLLFVQRLK</sequence>
<evidence type="ECO:0000313" key="13">
    <source>
        <dbReference type="Proteomes" id="UP001139179"/>
    </source>
</evidence>
<dbReference type="EMBL" id="JAMBOL010000001">
    <property type="protein sequence ID" value="MCM3712750.1"/>
    <property type="molecule type" value="Genomic_DNA"/>
</dbReference>
<feature type="transmembrane region" description="Helical" evidence="9">
    <location>
        <begin position="134"/>
        <end position="156"/>
    </location>
</feature>
<feature type="transmembrane region" description="Helical" evidence="9">
    <location>
        <begin position="88"/>
        <end position="109"/>
    </location>
</feature>
<reference evidence="12" key="1">
    <citation type="submission" date="2022-05" db="EMBL/GenBank/DDBJ databases">
        <title>Comparative Genomics of Spacecraft Associated Microbes.</title>
        <authorList>
            <person name="Tran M.T."/>
            <person name="Wright A."/>
            <person name="Seuylemezian A."/>
            <person name="Eisen J."/>
            <person name="Coil D."/>
        </authorList>
    </citation>
    <scope>NUCLEOTIDE SEQUENCE</scope>
    <source>
        <strain evidence="12">214.1.1</strain>
    </source>
</reference>
<feature type="transmembrane region" description="Helical" evidence="9">
    <location>
        <begin position="195"/>
        <end position="213"/>
    </location>
</feature>
<organism evidence="12 13">
    <name type="scientific">Halalkalibacter oceani</name>
    <dbReference type="NCBI Taxonomy" id="1653776"/>
    <lineage>
        <taxon>Bacteria</taxon>
        <taxon>Bacillati</taxon>
        <taxon>Bacillota</taxon>
        <taxon>Bacilli</taxon>
        <taxon>Bacillales</taxon>
        <taxon>Bacillaceae</taxon>
        <taxon>Halalkalibacter</taxon>
    </lineage>
</organism>
<dbReference type="PANTHER" id="PTHR30183">
    <property type="entry name" value="MOLYBDENUM TRANSPORT SYSTEM PERMEASE PROTEIN MODB"/>
    <property type="match status" value="1"/>
</dbReference>
<feature type="transmembrane region" description="Helical" evidence="9">
    <location>
        <begin position="43"/>
        <end position="68"/>
    </location>
</feature>
<dbReference type="Pfam" id="PF00528">
    <property type="entry name" value="BPD_transp_1"/>
    <property type="match status" value="1"/>
</dbReference>
<evidence type="ECO:0000256" key="6">
    <source>
        <dbReference type="ARBA" id="ARBA00022692"/>
    </source>
</evidence>
<dbReference type="Gene3D" id="1.10.3720.10">
    <property type="entry name" value="MetI-like"/>
    <property type="match status" value="1"/>
</dbReference>
<protein>
    <recommendedName>
        <fullName evidence="10">Molybdenum transport system permease</fullName>
    </recommendedName>
</protein>
<comment type="similarity">
    <text evidence="2 10">Belongs to the binding-protein-dependent transport system permease family. CysTW subfamily.</text>
</comment>
<dbReference type="NCBIfam" id="TIGR02141">
    <property type="entry name" value="modB_ABC"/>
    <property type="match status" value="1"/>
</dbReference>
<evidence type="ECO:0000256" key="3">
    <source>
        <dbReference type="ARBA" id="ARBA00022448"/>
    </source>
</evidence>
<accession>A0A9X2DMG8</accession>
<gene>
    <name evidence="12" type="primary">modB</name>
    <name evidence="12" type="ORF">M3202_01525</name>
</gene>
<dbReference type="InterPro" id="IPR035906">
    <property type="entry name" value="MetI-like_sf"/>
</dbReference>
<evidence type="ECO:0000256" key="9">
    <source>
        <dbReference type="RuleBase" id="RU363032"/>
    </source>
</evidence>
<dbReference type="CDD" id="cd06261">
    <property type="entry name" value="TM_PBP2"/>
    <property type="match status" value="1"/>
</dbReference>
<comment type="function">
    <text evidence="10">Part of the binding-protein-dependent transport system for molybdenum; probably responsible for the translocation of the substrate across the membrane.</text>
</comment>
<feature type="transmembrane region" description="Helical" evidence="9">
    <location>
        <begin position="6"/>
        <end position="31"/>
    </location>
</feature>
<dbReference type="InterPro" id="IPR011867">
    <property type="entry name" value="ModB_ABC"/>
</dbReference>
<dbReference type="PANTHER" id="PTHR30183:SF3">
    <property type="entry name" value="MOLYBDENUM TRANSPORT SYSTEM PERMEASE PROTEIN MODB"/>
    <property type="match status" value="1"/>
</dbReference>
<evidence type="ECO:0000256" key="8">
    <source>
        <dbReference type="ARBA" id="ARBA00023136"/>
    </source>
</evidence>
<dbReference type="Proteomes" id="UP001139179">
    <property type="component" value="Unassembled WGS sequence"/>
</dbReference>
<evidence type="ECO:0000259" key="11">
    <source>
        <dbReference type="PROSITE" id="PS50928"/>
    </source>
</evidence>
<keyword evidence="5 10" id="KW-0500">Molybdenum</keyword>
<dbReference type="GO" id="GO:0015098">
    <property type="term" value="F:molybdate ion transmembrane transporter activity"/>
    <property type="evidence" value="ECO:0007669"/>
    <property type="project" value="UniProtKB-UniRule"/>
</dbReference>
<evidence type="ECO:0000256" key="4">
    <source>
        <dbReference type="ARBA" id="ARBA00022475"/>
    </source>
</evidence>
<evidence type="ECO:0000256" key="5">
    <source>
        <dbReference type="ARBA" id="ARBA00022505"/>
    </source>
</evidence>
<evidence type="ECO:0000313" key="12">
    <source>
        <dbReference type="EMBL" id="MCM3712750.1"/>
    </source>
</evidence>
<evidence type="ECO:0000256" key="7">
    <source>
        <dbReference type="ARBA" id="ARBA00022989"/>
    </source>
</evidence>
<keyword evidence="3 9" id="KW-0813">Transport</keyword>
<dbReference type="RefSeq" id="WP_251221606.1">
    <property type="nucleotide sequence ID" value="NZ_JAMBOL010000001.1"/>
</dbReference>
<evidence type="ECO:0000256" key="10">
    <source>
        <dbReference type="RuleBase" id="RU365097"/>
    </source>
</evidence>
<dbReference type="InterPro" id="IPR000515">
    <property type="entry name" value="MetI-like"/>
</dbReference>
<keyword evidence="8 9" id="KW-0472">Membrane</keyword>
<comment type="caution">
    <text evidence="12">The sequence shown here is derived from an EMBL/GenBank/DDBJ whole genome shotgun (WGS) entry which is preliminary data.</text>
</comment>